<evidence type="ECO:0000256" key="3">
    <source>
        <dbReference type="ARBA" id="ARBA00022917"/>
    </source>
</evidence>
<feature type="compositionally biased region" description="Acidic residues" evidence="4">
    <location>
        <begin position="27"/>
        <end position="46"/>
    </location>
</feature>
<evidence type="ECO:0000256" key="1">
    <source>
        <dbReference type="ARBA" id="ARBA00022490"/>
    </source>
</evidence>
<feature type="region of interest" description="Disordered" evidence="4">
    <location>
        <begin position="17"/>
        <end position="76"/>
    </location>
</feature>
<evidence type="ECO:0000313" key="5">
    <source>
        <dbReference type="EnsemblMetazoa" id="RPRC012852.P114"/>
    </source>
</evidence>
<dbReference type="PANTHER" id="PTHR21681:SF0">
    <property type="entry name" value="EUKARYOTIC TRANSLATION INITIATION FACTOR 3 SUBUNIT J"/>
    <property type="match status" value="1"/>
</dbReference>
<dbReference type="EMBL" id="ACPB03002806">
    <property type="status" value="NOT_ANNOTATED_CDS"/>
    <property type="molecule type" value="Genomic_DNA"/>
</dbReference>
<dbReference type="InterPro" id="IPR013906">
    <property type="entry name" value="eIF3j"/>
</dbReference>
<evidence type="ECO:0000256" key="4">
    <source>
        <dbReference type="SAM" id="MobiDB-lite"/>
    </source>
</evidence>
<dbReference type="RefSeq" id="XP_073994630.1">
    <property type="nucleotide sequence ID" value="XM_074138529.1"/>
</dbReference>
<keyword evidence="6" id="KW-1185">Reference proteome</keyword>
<feature type="region of interest" description="Disordered" evidence="4">
    <location>
        <begin position="192"/>
        <end position="212"/>
    </location>
</feature>
<evidence type="ECO:0000256" key="2">
    <source>
        <dbReference type="ARBA" id="ARBA00022540"/>
    </source>
</evidence>
<evidence type="ECO:0008006" key="7">
    <source>
        <dbReference type="Google" id="ProtNLM"/>
    </source>
</evidence>
<sequence>MDTWDSEISEVNIKAIPAAKNTKWEGEDVEEDVMDSWDQDTDEEEQEPKSAAPPPPQPAKKNKKIGEKFEEREKKKAEQLARLKEEVKPMTPEEKVADKLKRQKLQEEADLTLAKEVFGVIGSNIVSMESKEDYDKFREDILRILSDGIKNTHFVNFTEELVHSLCIHLSSADIKKIYTWLGNLHIEKSKLEKGEKSKKSKGKGKAKLKMEGDNDYSEYSAYTEDFDDFI</sequence>
<dbReference type="Pfam" id="PF08597">
    <property type="entry name" value="eIF3_subunit"/>
    <property type="match status" value="1"/>
</dbReference>
<protein>
    <recommendedName>
        <fullName evidence="7">EIF3j</fullName>
    </recommendedName>
</protein>
<feature type="compositionally biased region" description="Basic residues" evidence="4">
    <location>
        <begin position="198"/>
        <end position="207"/>
    </location>
</feature>
<accession>A0ABL0EC65</accession>
<dbReference type="EnsemblMetazoa" id="RPRC012852.R114">
    <property type="protein sequence ID" value="RPRC012852.P114"/>
    <property type="gene ID" value="RPRC012852"/>
</dbReference>
<organism evidence="5 6">
    <name type="scientific">Rhodnius prolixus</name>
    <name type="common">Triatomid bug</name>
    <dbReference type="NCBI Taxonomy" id="13249"/>
    <lineage>
        <taxon>Eukaryota</taxon>
        <taxon>Metazoa</taxon>
        <taxon>Ecdysozoa</taxon>
        <taxon>Arthropoda</taxon>
        <taxon>Hexapoda</taxon>
        <taxon>Insecta</taxon>
        <taxon>Pterygota</taxon>
        <taxon>Neoptera</taxon>
        <taxon>Paraneoptera</taxon>
        <taxon>Hemiptera</taxon>
        <taxon>Heteroptera</taxon>
        <taxon>Panheteroptera</taxon>
        <taxon>Cimicomorpha</taxon>
        <taxon>Reduviidae</taxon>
        <taxon>Triatominae</taxon>
        <taxon>Rhodnius</taxon>
    </lineage>
</organism>
<dbReference type="Gene3D" id="1.10.246.60">
    <property type="entry name" value="Eukaryotic translation initiation factor 3 like domains"/>
    <property type="match status" value="1"/>
</dbReference>
<proteinExistence type="predicted"/>
<evidence type="ECO:0000313" key="6">
    <source>
        <dbReference type="Proteomes" id="UP000015103"/>
    </source>
</evidence>
<dbReference type="Proteomes" id="UP000015103">
    <property type="component" value="Unassembled WGS sequence"/>
</dbReference>
<dbReference type="PANTHER" id="PTHR21681">
    <property type="entry name" value="EUKARYOTIC TRANSLATION INITIATION FACTOR 3 SUBUNIT J"/>
    <property type="match status" value="1"/>
</dbReference>
<dbReference type="InterPro" id="IPR023194">
    <property type="entry name" value="eIF3-like_dom_sf"/>
</dbReference>
<keyword evidence="2" id="KW-0396">Initiation factor</keyword>
<keyword evidence="3" id="KW-0648">Protein biosynthesis</keyword>
<reference evidence="5" key="1">
    <citation type="submission" date="2025-05" db="UniProtKB">
        <authorList>
            <consortium name="EnsemblMetazoa"/>
        </authorList>
    </citation>
    <scope>IDENTIFICATION</scope>
</reference>
<keyword evidence="1" id="KW-0963">Cytoplasm</keyword>
<name>A0ABL0EC65_RHOPR</name>
<dbReference type="GeneID" id="141459437"/>
<feature type="compositionally biased region" description="Basic and acidic residues" evidence="4">
    <location>
        <begin position="64"/>
        <end position="76"/>
    </location>
</feature>